<dbReference type="AlphaFoldDB" id="A0A4U8TAU9"/>
<dbReference type="Proteomes" id="UP000029861">
    <property type="component" value="Unassembled WGS sequence"/>
</dbReference>
<name>A0A4U8TAU9_9HELI</name>
<dbReference type="RefSeq" id="WP_034321900.1">
    <property type="nucleotide sequence ID" value="NZ_FZND01000084.1"/>
</dbReference>
<dbReference type="InterPro" id="IPR005184">
    <property type="entry name" value="DUF306_Meta_HslJ"/>
</dbReference>
<proteinExistence type="predicted"/>
<feature type="domain" description="DUF306" evidence="2">
    <location>
        <begin position="49"/>
        <end position="146"/>
    </location>
</feature>
<evidence type="ECO:0000256" key="1">
    <source>
        <dbReference type="SAM" id="SignalP"/>
    </source>
</evidence>
<dbReference type="Gene3D" id="2.40.128.270">
    <property type="match status" value="1"/>
</dbReference>
<evidence type="ECO:0000313" key="3">
    <source>
        <dbReference type="EMBL" id="TLD97020.1"/>
    </source>
</evidence>
<dbReference type="EMBL" id="JRPK02000027">
    <property type="protein sequence ID" value="TLD97020.1"/>
    <property type="molecule type" value="Genomic_DNA"/>
</dbReference>
<evidence type="ECO:0000259" key="2">
    <source>
        <dbReference type="Pfam" id="PF03724"/>
    </source>
</evidence>
<dbReference type="PANTHER" id="PTHR35535">
    <property type="entry name" value="HEAT SHOCK PROTEIN HSLJ"/>
    <property type="match status" value="1"/>
</dbReference>
<dbReference type="STRING" id="50960.LS81_03220"/>
<sequence>MKTRIKPMAKIVLLAGLSMPVALLAHGDTMQMRTQSIGQQGNTAVNILGNWRVSLIEIDGAFTRVPEQAGDVSLQINNNQISGVSGCNNFMSPYTFSTNKQQIIISEGASTRRMCQPEEVMRFEDSFLRLLNGTFMIEKNFEGITLVRDNVKIYLVK</sequence>
<organism evidence="3 4">
    <name type="scientific">Helicobacter trogontum</name>
    <dbReference type="NCBI Taxonomy" id="50960"/>
    <lineage>
        <taxon>Bacteria</taxon>
        <taxon>Pseudomonadati</taxon>
        <taxon>Campylobacterota</taxon>
        <taxon>Epsilonproteobacteria</taxon>
        <taxon>Campylobacterales</taxon>
        <taxon>Helicobacteraceae</taxon>
        <taxon>Helicobacter</taxon>
    </lineage>
</organism>
<feature type="signal peptide" evidence="1">
    <location>
        <begin position="1"/>
        <end position="24"/>
    </location>
</feature>
<reference evidence="3 4" key="1">
    <citation type="journal article" date="2014" name="Genome Announc.">
        <title>Draft genome sequences of eight enterohepatic helicobacter species isolated from both laboratory and wild rodents.</title>
        <authorList>
            <person name="Sheh A."/>
            <person name="Shen Z."/>
            <person name="Fox J.G."/>
        </authorList>
    </citation>
    <scope>NUCLEOTIDE SEQUENCE [LARGE SCALE GENOMIC DNA]</scope>
    <source>
        <strain evidence="3 4">ATCC 49310</strain>
    </source>
</reference>
<dbReference type="Pfam" id="PF03724">
    <property type="entry name" value="META"/>
    <property type="match status" value="1"/>
</dbReference>
<accession>A0A4U8TAU9</accession>
<evidence type="ECO:0000313" key="4">
    <source>
        <dbReference type="Proteomes" id="UP000029861"/>
    </source>
</evidence>
<dbReference type="PANTHER" id="PTHR35535:SF1">
    <property type="entry name" value="HEAT SHOCK PROTEIN HSLJ"/>
    <property type="match status" value="1"/>
</dbReference>
<dbReference type="InterPro" id="IPR038670">
    <property type="entry name" value="HslJ-like_sf"/>
</dbReference>
<dbReference type="InterPro" id="IPR053147">
    <property type="entry name" value="Hsp_HslJ-like"/>
</dbReference>
<protein>
    <submittedName>
        <fullName evidence="3">META domain-containing protein</fullName>
    </submittedName>
</protein>
<comment type="caution">
    <text evidence="3">The sequence shown here is derived from an EMBL/GenBank/DDBJ whole genome shotgun (WGS) entry which is preliminary data.</text>
</comment>
<keyword evidence="1" id="KW-0732">Signal</keyword>
<feature type="chain" id="PRO_5020256097" evidence="1">
    <location>
        <begin position="25"/>
        <end position="157"/>
    </location>
</feature>
<gene>
    <name evidence="3" type="ORF">LS80_007665</name>
</gene>